<dbReference type="Proteomes" id="UP001163603">
    <property type="component" value="Chromosome 15"/>
</dbReference>
<accession>A0ACC0X1A9</accession>
<reference evidence="2" key="1">
    <citation type="journal article" date="2023" name="G3 (Bethesda)">
        <title>Genome assembly and association tests identify interacting loci associated with vigor, precocity, and sex in interspecific pistachio rootstocks.</title>
        <authorList>
            <person name="Palmer W."/>
            <person name="Jacygrad E."/>
            <person name="Sagayaradj S."/>
            <person name="Cavanaugh K."/>
            <person name="Han R."/>
            <person name="Bertier L."/>
            <person name="Beede B."/>
            <person name="Kafkas S."/>
            <person name="Golino D."/>
            <person name="Preece J."/>
            <person name="Michelmore R."/>
        </authorList>
    </citation>
    <scope>NUCLEOTIDE SEQUENCE [LARGE SCALE GENOMIC DNA]</scope>
</reference>
<name>A0ACC0X1A9_9ROSI</name>
<dbReference type="EMBL" id="CM047750">
    <property type="protein sequence ID" value="KAJ0007408.1"/>
    <property type="molecule type" value="Genomic_DNA"/>
</dbReference>
<keyword evidence="2" id="KW-1185">Reference proteome</keyword>
<proteinExistence type="predicted"/>
<evidence type="ECO:0000313" key="1">
    <source>
        <dbReference type="EMBL" id="KAJ0007408.1"/>
    </source>
</evidence>
<sequence>MTTTNIPPPPPKSPAEESATSSTSTTTTTTTTAPMATSPPKNPNPKPISENPSVDTQQQDQSNSFTQHGSVPYKIPEWSGPPCHKFYFEVLQDGSIVDQFDVCKKGAYMFGRADLCDFVLEHPTISGFHAVIQFKKNGDAYLYDVGSTHGTFINKNQVQKRVYVDLHVGDVIRFGQSSRLYIFQGPSGSMPPLLNESQLGLMRKEEAESKGGDELAESLNALFTSISTMVKSELQGTNNTLELLEKMNLRVADEYKGFGDVASGLRVFVEQLKSKSGSFDEYVQQIDAIGQQVTQFEVVISMLDKYVSLLESKMQSMYQHQHPPSSS</sequence>
<gene>
    <name evidence="1" type="ORF">Pint_30431</name>
</gene>
<protein>
    <submittedName>
        <fullName evidence="1">Uncharacterized protein</fullName>
    </submittedName>
</protein>
<evidence type="ECO:0000313" key="2">
    <source>
        <dbReference type="Proteomes" id="UP001163603"/>
    </source>
</evidence>
<comment type="caution">
    <text evidence="1">The sequence shown here is derived from an EMBL/GenBank/DDBJ whole genome shotgun (WGS) entry which is preliminary data.</text>
</comment>
<organism evidence="1 2">
    <name type="scientific">Pistacia integerrima</name>
    <dbReference type="NCBI Taxonomy" id="434235"/>
    <lineage>
        <taxon>Eukaryota</taxon>
        <taxon>Viridiplantae</taxon>
        <taxon>Streptophyta</taxon>
        <taxon>Embryophyta</taxon>
        <taxon>Tracheophyta</taxon>
        <taxon>Spermatophyta</taxon>
        <taxon>Magnoliopsida</taxon>
        <taxon>eudicotyledons</taxon>
        <taxon>Gunneridae</taxon>
        <taxon>Pentapetalae</taxon>
        <taxon>rosids</taxon>
        <taxon>malvids</taxon>
        <taxon>Sapindales</taxon>
        <taxon>Anacardiaceae</taxon>
        <taxon>Pistacia</taxon>
    </lineage>
</organism>